<sequence>MLMYHLYIPLSQSFSPCLALARKIVNTFYASNSQERRRQARPLLPALACYLYDIPLARPAAP</sequence>
<keyword evidence="2" id="KW-1185">Reference proteome</keyword>
<proteinExistence type="predicted"/>
<evidence type="ECO:0000313" key="1">
    <source>
        <dbReference type="EMBL" id="AXT48685.1"/>
    </source>
</evidence>
<dbReference type="EMBL" id="CP031968">
    <property type="protein sequence ID" value="AXT48685.1"/>
    <property type="molecule type" value="Genomic_DNA"/>
</dbReference>
<reference evidence="1 2" key="1">
    <citation type="submission" date="2018-08" db="EMBL/GenBank/DDBJ databases">
        <title>Complete genome sequence of JP2-74.</title>
        <authorList>
            <person name="Wu L."/>
        </authorList>
    </citation>
    <scope>NUCLEOTIDE SEQUENCE [LARGE SCALE GENOMIC DNA]</scope>
    <source>
        <strain evidence="1 2">JP2-74</strain>
    </source>
</reference>
<gene>
    <name evidence="1" type="ORF">D1345_22075</name>
</gene>
<accession>A0AAD0W9T9</accession>
<name>A0AAD0W9T9_9NEIS</name>
<dbReference type="KEGG" id="crz:D1345_22075"/>
<dbReference type="AlphaFoldDB" id="A0AAD0W9T9"/>
<evidence type="ECO:0000313" key="2">
    <source>
        <dbReference type="Proteomes" id="UP000259465"/>
    </source>
</evidence>
<dbReference type="Proteomes" id="UP000259465">
    <property type="component" value="Chromosome"/>
</dbReference>
<organism evidence="1 2">
    <name type="scientific">Chromobacterium rhizoryzae</name>
    <dbReference type="NCBI Taxonomy" id="1778675"/>
    <lineage>
        <taxon>Bacteria</taxon>
        <taxon>Pseudomonadati</taxon>
        <taxon>Pseudomonadota</taxon>
        <taxon>Betaproteobacteria</taxon>
        <taxon>Neisseriales</taxon>
        <taxon>Chromobacteriaceae</taxon>
        <taxon>Chromobacterium</taxon>
    </lineage>
</organism>
<protein>
    <submittedName>
        <fullName evidence="1">Uncharacterized protein</fullName>
    </submittedName>
</protein>